<evidence type="ECO:0000256" key="2">
    <source>
        <dbReference type="ARBA" id="ARBA00022692"/>
    </source>
</evidence>
<gene>
    <name evidence="6" type="ORF">LX15_003629</name>
</gene>
<protein>
    <submittedName>
        <fullName evidence="6">MtN3 and saliva related transmembrane protein</fullName>
    </submittedName>
</protein>
<evidence type="ECO:0000313" key="7">
    <source>
        <dbReference type="Proteomes" id="UP001205311"/>
    </source>
</evidence>
<proteinExistence type="predicted"/>
<keyword evidence="7" id="KW-1185">Reference proteome</keyword>
<feature type="transmembrane region" description="Helical" evidence="5">
    <location>
        <begin position="33"/>
        <end position="51"/>
    </location>
</feature>
<keyword evidence="4 5" id="KW-0472">Membrane</keyword>
<dbReference type="Proteomes" id="UP001205311">
    <property type="component" value="Unassembled WGS sequence"/>
</dbReference>
<reference evidence="6 7" key="1">
    <citation type="submission" date="2022-06" db="EMBL/GenBank/DDBJ databases">
        <title>Genomic Encyclopedia of Archaeal and Bacterial Type Strains, Phase II (KMG-II): from individual species to whole genera.</title>
        <authorList>
            <person name="Goeker M."/>
        </authorList>
    </citation>
    <scope>NUCLEOTIDE SEQUENCE [LARGE SCALE GENOMIC DNA]</scope>
    <source>
        <strain evidence="6 7">DSM 40477</strain>
    </source>
</reference>
<evidence type="ECO:0000313" key="6">
    <source>
        <dbReference type="EMBL" id="MCP2259920.1"/>
    </source>
</evidence>
<dbReference type="Pfam" id="PF04193">
    <property type="entry name" value="PQ-loop"/>
    <property type="match status" value="1"/>
</dbReference>
<evidence type="ECO:0000256" key="1">
    <source>
        <dbReference type="ARBA" id="ARBA00004141"/>
    </source>
</evidence>
<evidence type="ECO:0000256" key="4">
    <source>
        <dbReference type="ARBA" id="ARBA00023136"/>
    </source>
</evidence>
<dbReference type="EMBL" id="JAMTCP010000021">
    <property type="protein sequence ID" value="MCP2259920.1"/>
    <property type="molecule type" value="Genomic_DNA"/>
</dbReference>
<dbReference type="Gene3D" id="1.20.1280.290">
    <property type="match status" value="1"/>
</dbReference>
<evidence type="ECO:0000256" key="5">
    <source>
        <dbReference type="SAM" id="Phobius"/>
    </source>
</evidence>
<keyword evidence="2 5" id="KW-0812">Transmembrane</keyword>
<comment type="caution">
    <text evidence="6">The sequence shown here is derived from an EMBL/GenBank/DDBJ whole genome shotgun (WGS) entry which is preliminary data.</text>
</comment>
<dbReference type="InterPro" id="IPR006603">
    <property type="entry name" value="PQ-loop_rpt"/>
</dbReference>
<keyword evidence="3 5" id="KW-1133">Transmembrane helix</keyword>
<name>A0ABT1HWL9_STRSD</name>
<organism evidence="6 7">
    <name type="scientific">Streptoalloteichus tenebrarius (strain ATCC 17920 / DSM 40477 / JCM 4838 / CBS 697.72 / NBRC 16177 / NCIMB 11028 / NRRL B-12390 / A12253. 1 / ISP 5477)</name>
    <name type="common">Streptomyces tenebrarius</name>
    <dbReference type="NCBI Taxonomy" id="1933"/>
    <lineage>
        <taxon>Bacteria</taxon>
        <taxon>Bacillati</taxon>
        <taxon>Actinomycetota</taxon>
        <taxon>Actinomycetes</taxon>
        <taxon>Pseudonocardiales</taxon>
        <taxon>Pseudonocardiaceae</taxon>
        <taxon>Streptoalloteichus</taxon>
    </lineage>
</organism>
<evidence type="ECO:0000256" key="3">
    <source>
        <dbReference type="ARBA" id="ARBA00022989"/>
    </source>
</evidence>
<sequence>MITALGVLAAVLTTVSWLPQVRRTVSTRSARDFSWAYLLVLSGGVGCWAAYGVARDDLAIILANTLTLAMLLAIVATKVVTERGSRPA</sequence>
<feature type="transmembrane region" description="Helical" evidence="5">
    <location>
        <begin position="58"/>
        <end position="80"/>
    </location>
</feature>
<comment type="subcellular location">
    <subcellularLocation>
        <location evidence="1">Membrane</location>
        <topology evidence="1">Multi-pass membrane protein</topology>
    </subcellularLocation>
</comment>
<accession>A0ABT1HWL9</accession>